<keyword evidence="2" id="KW-0732">Signal</keyword>
<feature type="chain" id="PRO_5043856051" description="Tetratricopeptide repeat protein 17" evidence="2">
    <location>
        <begin position="23"/>
        <end position="1051"/>
    </location>
</feature>
<dbReference type="PROSITE" id="PS50005">
    <property type="entry name" value="TPR"/>
    <property type="match status" value="1"/>
</dbReference>
<evidence type="ECO:0000313" key="3">
    <source>
        <dbReference type="EMBL" id="KAK9872109.1"/>
    </source>
</evidence>
<evidence type="ECO:0000313" key="4">
    <source>
        <dbReference type="Proteomes" id="UP001431783"/>
    </source>
</evidence>
<dbReference type="GO" id="GO:0005737">
    <property type="term" value="C:cytoplasm"/>
    <property type="evidence" value="ECO:0007669"/>
    <property type="project" value="TreeGrafter"/>
</dbReference>
<reference evidence="3 4" key="1">
    <citation type="submission" date="2023-03" db="EMBL/GenBank/DDBJ databases">
        <title>Genome insight into feeding habits of ladybird beetles.</title>
        <authorList>
            <person name="Li H.-S."/>
            <person name="Huang Y.-H."/>
            <person name="Pang H."/>
        </authorList>
    </citation>
    <scope>NUCLEOTIDE SEQUENCE [LARGE SCALE GENOMIC DNA]</scope>
    <source>
        <strain evidence="3">SYSU_2023b</strain>
        <tissue evidence="3">Whole body</tissue>
    </source>
</reference>
<keyword evidence="4" id="KW-1185">Reference proteome</keyword>
<dbReference type="PANTHER" id="PTHR16091:SF1">
    <property type="entry name" value="TETRATRICOPEPTIDE REPEAT PROTEIN 17"/>
    <property type="match status" value="1"/>
</dbReference>
<sequence>MERYKLWIFFLIFLNLTYRINGATHWVVTENGKIESNFDSPYSIRRPYDFLALLEQEERLTEISSLYTELLSSKKSIDRKLFKLKDISKIGNKLDDYDCLTKGKTLSNVNFYSSLYMDGNNSNGLKIYLNEEKADIVEYKEPDCEKFSVLEFGKLQVDDLQSIKNYKNVNLVPDPNLKKTLGIPSIKYFGHEISLALGLNKTSWIHYNLASLYWRISNNGPKAVQCSRRAIYFASEQYRDVALHMLAGILHQSRDSEDAAELVLAAIDLAPNQPIHFLALGNIYASLAEYNKSIIYYDKYLKIRPDQDVIANKHAALCFWKLENDLWKLENEVADIQKFFQGILVDLQKYHDRQMYWLKLQERCMWEQTSFEKQLVGLKTQGVSMLLKSLNKSEMNDFDQFDMQSLFSFIESETQQINRYLAKGKEPEEILRNKMAAPISEPSPDTSQEKIMDMKVPQEWKPQYFDDPNWPEKKECQKWKLPLNMNENLDLPVYLPFDEKIYSIKEILSTLIDIPLGVEHKLPWHPPVCDEWDKSDHRLIPTFEKSSVNELKTSEYLKKHLLSYVNSGKAEEAEIGQRIVTAMEKKVAPSWILATLASLYWRVRGNHKKALNCLDFALKNVQQKEPNEIILISIASLAQELGYIEDSLKFALQAYNHNEADPSTNFLLALLHYKKNKPLMALFYIKNTLRTDKDFYNGQAEMMLKLWSCRLKIGAFPEVQNSDKQKLEKTCLEKAAINEEGVVCSLKGENCRTAAVQCFRRDSVPTSDVKTKASQSCVKHPMNNDGNSLNSLLIDQPFPDSDPLLIEGSVQAFHMKISLGENLAPIALMDDPIPDVLVQVYEKSGTLLLSPQRCRQIREAEWVYFTSMWQSIATRNVDIGSYLKPLPKPLKEDLRPFCSRSLQSSSPTIDHLTTHILKNRLPNSPEKALLEWLGLMAGDQKASLRELGTKISIALRGNATSWILANAAGLFWRIVGNTEEAVICLRQSLMYVPANMEDVPLISLANILNREISRRLYHSTVHLWPLMLTLLLPGIDYWQYLAYSSTMNRAA</sequence>
<comment type="caution">
    <text evidence="3">The sequence shown here is derived from an EMBL/GenBank/DDBJ whole genome shotgun (WGS) entry which is preliminary data.</text>
</comment>
<feature type="repeat" description="TPR" evidence="1">
    <location>
        <begin position="274"/>
        <end position="307"/>
    </location>
</feature>
<dbReference type="GO" id="GO:0030041">
    <property type="term" value="P:actin filament polymerization"/>
    <property type="evidence" value="ECO:0007669"/>
    <property type="project" value="TreeGrafter"/>
</dbReference>
<dbReference type="InterPro" id="IPR011990">
    <property type="entry name" value="TPR-like_helical_dom_sf"/>
</dbReference>
<dbReference type="Gene3D" id="1.25.40.10">
    <property type="entry name" value="Tetratricopeptide repeat domain"/>
    <property type="match status" value="2"/>
</dbReference>
<dbReference type="PANTHER" id="PTHR16091">
    <property type="entry name" value="TTC17 PROTEIN"/>
    <property type="match status" value="1"/>
</dbReference>
<dbReference type="SUPFAM" id="SSF48452">
    <property type="entry name" value="TPR-like"/>
    <property type="match status" value="1"/>
</dbReference>
<name>A0AAW1TUQ6_9CUCU</name>
<dbReference type="Proteomes" id="UP001431783">
    <property type="component" value="Unassembled WGS sequence"/>
</dbReference>
<keyword evidence="1" id="KW-0802">TPR repeat</keyword>
<proteinExistence type="predicted"/>
<gene>
    <name evidence="3" type="ORF">WA026_016152</name>
</gene>
<dbReference type="GO" id="GO:0015629">
    <property type="term" value="C:actin cytoskeleton"/>
    <property type="evidence" value="ECO:0007669"/>
    <property type="project" value="TreeGrafter"/>
</dbReference>
<organism evidence="3 4">
    <name type="scientific">Henosepilachna vigintioctopunctata</name>
    <dbReference type="NCBI Taxonomy" id="420089"/>
    <lineage>
        <taxon>Eukaryota</taxon>
        <taxon>Metazoa</taxon>
        <taxon>Ecdysozoa</taxon>
        <taxon>Arthropoda</taxon>
        <taxon>Hexapoda</taxon>
        <taxon>Insecta</taxon>
        <taxon>Pterygota</taxon>
        <taxon>Neoptera</taxon>
        <taxon>Endopterygota</taxon>
        <taxon>Coleoptera</taxon>
        <taxon>Polyphaga</taxon>
        <taxon>Cucujiformia</taxon>
        <taxon>Coccinelloidea</taxon>
        <taxon>Coccinellidae</taxon>
        <taxon>Epilachninae</taxon>
        <taxon>Epilachnini</taxon>
        <taxon>Henosepilachna</taxon>
    </lineage>
</organism>
<feature type="signal peptide" evidence="2">
    <location>
        <begin position="1"/>
        <end position="22"/>
    </location>
</feature>
<evidence type="ECO:0000256" key="2">
    <source>
        <dbReference type="SAM" id="SignalP"/>
    </source>
</evidence>
<dbReference type="InterPro" id="IPR019734">
    <property type="entry name" value="TPR_rpt"/>
</dbReference>
<evidence type="ECO:0000256" key="1">
    <source>
        <dbReference type="PROSITE-ProRule" id="PRU00339"/>
    </source>
</evidence>
<dbReference type="SMART" id="SM00028">
    <property type="entry name" value="TPR"/>
    <property type="match status" value="4"/>
</dbReference>
<protein>
    <recommendedName>
        <fullName evidence="5">Tetratricopeptide repeat protein 17</fullName>
    </recommendedName>
</protein>
<dbReference type="AlphaFoldDB" id="A0AAW1TUQ6"/>
<dbReference type="EMBL" id="JARQZJ010000009">
    <property type="protein sequence ID" value="KAK9872109.1"/>
    <property type="molecule type" value="Genomic_DNA"/>
</dbReference>
<evidence type="ECO:0008006" key="5">
    <source>
        <dbReference type="Google" id="ProtNLM"/>
    </source>
</evidence>
<dbReference type="Pfam" id="PF13181">
    <property type="entry name" value="TPR_8"/>
    <property type="match status" value="1"/>
</dbReference>
<dbReference type="InterPro" id="IPR052630">
    <property type="entry name" value="TTC17"/>
</dbReference>
<accession>A0AAW1TUQ6</accession>